<dbReference type="AlphaFoldDB" id="A0A699XMB1"/>
<reference evidence="1" key="1">
    <citation type="journal article" date="2019" name="Sci. Rep.">
        <title>Draft genome of Tanacetum cinerariifolium, the natural source of mosquito coil.</title>
        <authorList>
            <person name="Yamashiro T."/>
            <person name="Shiraishi A."/>
            <person name="Satake H."/>
            <person name="Nakayama K."/>
        </authorList>
    </citation>
    <scope>NUCLEOTIDE SEQUENCE</scope>
</reference>
<proteinExistence type="predicted"/>
<feature type="non-terminal residue" evidence="1">
    <location>
        <position position="83"/>
    </location>
</feature>
<organism evidence="1">
    <name type="scientific">Tanacetum cinerariifolium</name>
    <name type="common">Dalmatian daisy</name>
    <name type="synonym">Chrysanthemum cinerariifolium</name>
    <dbReference type="NCBI Taxonomy" id="118510"/>
    <lineage>
        <taxon>Eukaryota</taxon>
        <taxon>Viridiplantae</taxon>
        <taxon>Streptophyta</taxon>
        <taxon>Embryophyta</taxon>
        <taxon>Tracheophyta</taxon>
        <taxon>Spermatophyta</taxon>
        <taxon>Magnoliopsida</taxon>
        <taxon>eudicotyledons</taxon>
        <taxon>Gunneridae</taxon>
        <taxon>Pentapetalae</taxon>
        <taxon>asterids</taxon>
        <taxon>campanulids</taxon>
        <taxon>Asterales</taxon>
        <taxon>Asteraceae</taxon>
        <taxon>Asteroideae</taxon>
        <taxon>Anthemideae</taxon>
        <taxon>Anthemidinae</taxon>
        <taxon>Tanacetum</taxon>
    </lineage>
</organism>
<gene>
    <name evidence="1" type="ORF">Tci_931419</name>
</gene>
<accession>A0A699XMB1</accession>
<evidence type="ECO:0000313" key="1">
    <source>
        <dbReference type="EMBL" id="GFD59450.1"/>
    </source>
</evidence>
<comment type="caution">
    <text evidence="1">The sequence shown here is derived from an EMBL/GenBank/DDBJ whole genome shotgun (WGS) entry which is preliminary data.</text>
</comment>
<name>A0A699XMB1_TANCI</name>
<protein>
    <submittedName>
        <fullName evidence="1">Uncharacterized protein</fullName>
    </submittedName>
</protein>
<dbReference type="EMBL" id="BKCJ011865148">
    <property type="protein sequence ID" value="GFD59450.1"/>
    <property type="molecule type" value="Genomic_DNA"/>
</dbReference>
<sequence>MFTPVSTAGSTYVYLGGSIPINAATLPNADLPTDHLMPNLEDTRIFSDAYNDEVEDAETDFNNLELTIVVSLIPITRIHKDHP</sequence>